<keyword evidence="4 5" id="KW-0472">Membrane</keyword>
<dbReference type="AlphaFoldDB" id="A0A645F0X9"/>
<feature type="transmembrane region" description="Helical" evidence="5">
    <location>
        <begin position="218"/>
        <end position="239"/>
    </location>
</feature>
<feature type="domain" description="NADH:quinone oxidoreductase/Mrp antiporter transmembrane" evidence="6">
    <location>
        <begin position="7"/>
        <end position="270"/>
    </location>
</feature>
<dbReference type="Pfam" id="PF00361">
    <property type="entry name" value="Proton_antipo_M"/>
    <property type="match status" value="1"/>
</dbReference>
<proteinExistence type="predicted"/>
<feature type="transmembrane region" description="Helical" evidence="5">
    <location>
        <begin position="161"/>
        <end position="180"/>
    </location>
</feature>
<dbReference type="EC" id="1.6.5.11" evidence="7"/>
<organism evidence="7">
    <name type="scientific">bioreactor metagenome</name>
    <dbReference type="NCBI Taxonomy" id="1076179"/>
    <lineage>
        <taxon>unclassified sequences</taxon>
        <taxon>metagenomes</taxon>
        <taxon>ecological metagenomes</taxon>
    </lineage>
</organism>
<accession>A0A645F0X9</accession>
<keyword evidence="7" id="KW-0560">Oxidoreductase</keyword>
<feature type="transmembrane region" description="Helical" evidence="5">
    <location>
        <begin position="12"/>
        <end position="32"/>
    </location>
</feature>
<evidence type="ECO:0000256" key="2">
    <source>
        <dbReference type="ARBA" id="ARBA00022692"/>
    </source>
</evidence>
<feature type="transmembrane region" description="Helical" evidence="5">
    <location>
        <begin position="192"/>
        <end position="212"/>
    </location>
</feature>
<feature type="transmembrane region" description="Helical" evidence="5">
    <location>
        <begin position="86"/>
        <end position="108"/>
    </location>
</feature>
<evidence type="ECO:0000256" key="5">
    <source>
        <dbReference type="SAM" id="Phobius"/>
    </source>
</evidence>
<evidence type="ECO:0000256" key="4">
    <source>
        <dbReference type="ARBA" id="ARBA00023136"/>
    </source>
</evidence>
<protein>
    <submittedName>
        <fullName evidence="7">NADH-quinone oxidoreductase subunit N</fullName>
        <ecNumber evidence="7">1.6.5.11</ecNumber>
    </submittedName>
</protein>
<name>A0A645F0X9_9ZZZZ</name>
<evidence type="ECO:0000256" key="1">
    <source>
        <dbReference type="ARBA" id="ARBA00004141"/>
    </source>
</evidence>
<gene>
    <name evidence="7" type="primary">nuoN_13</name>
    <name evidence="7" type="ORF">SDC9_155230</name>
</gene>
<reference evidence="7" key="1">
    <citation type="submission" date="2019-08" db="EMBL/GenBank/DDBJ databases">
        <authorList>
            <person name="Kucharzyk K."/>
            <person name="Murdoch R.W."/>
            <person name="Higgins S."/>
            <person name="Loffler F."/>
        </authorList>
    </citation>
    <scope>NUCLEOTIDE SEQUENCE</scope>
</reference>
<evidence type="ECO:0000313" key="7">
    <source>
        <dbReference type="EMBL" id="MPN07955.1"/>
    </source>
</evidence>
<dbReference type="PANTHER" id="PTHR22773">
    <property type="entry name" value="NADH DEHYDROGENASE"/>
    <property type="match status" value="1"/>
</dbReference>
<sequence length="272" mass="29214">MMCISNSNNLVVLFLGIETMSITFYAITGFVRNREVAIEGALKYFLLGAFASAFLLYGLAMIYGATGSMYYNEITASILNLTTLPLYLKLGIGLTIVGLLFKIAAFPFHQWAPDVYQAAATPVTGFMSTAGKIAALAGFVGIALTVMPANTLQEPIILLNQNIKIIVAVIAALTMIVGNVTALSQKNIKRMLAYSSVGHAGYMLMGIVANNAEGITSIIYYSLAYTFTQIGAFIVISVIEKKNEANLDISDYAGLSKTYPYLAATMAMLCSH</sequence>
<dbReference type="EMBL" id="VSSQ01053964">
    <property type="protein sequence ID" value="MPN07955.1"/>
    <property type="molecule type" value="Genomic_DNA"/>
</dbReference>
<evidence type="ECO:0000256" key="3">
    <source>
        <dbReference type="ARBA" id="ARBA00022989"/>
    </source>
</evidence>
<comment type="caution">
    <text evidence="7">The sequence shown here is derived from an EMBL/GenBank/DDBJ whole genome shotgun (WGS) entry which is preliminary data.</text>
</comment>
<evidence type="ECO:0000259" key="6">
    <source>
        <dbReference type="Pfam" id="PF00361"/>
    </source>
</evidence>
<keyword evidence="2 5" id="KW-0812">Transmembrane</keyword>
<feature type="transmembrane region" description="Helical" evidence="5">
    <location>
        <begin position="129"/>
        <end position="149"/>
    </location>
</feature>
<feature type="transmembrane region" description="Helical" evidence="5">
    <location>
        <begin position="44"/>
        <end position="66"/>
    </location>
</feature>
<dbReference type="InterPro" id="IPR001750">
    <property type="entry name" value="ND/Mrp_TM"/>
</dbReference>
<dbReference type="GO" id="GO:0016020">
    <property type="term" value="C:membrane"/>
    <property type="evidence" value="ECO:0007669"/>
    <property type="project" value="UniProtKB-SubCell"/>
</dbReference>
<dbReference type="GO" id="GO:0016491">
    <property type="term" value="F:oxidoreductase activity"/>
    <property type="evidence" value="ECO:0007669"/>
    <property type="project" value="UniProtKB-KW"/>
</dbReference>
<keyword evidence="3 5" id="KW-1133">Transmembrane helix</keyword>
<comment type="subcellular location">
    <subcellularLocation>
        <location evidence="1">Membrane</location>
        <topology evidence="1">Multi-pass membrane protein</topology>
    </subcellularLocation>
</comment>